<organism evidence="1 2">
    <name type="scientific">Thauera mechernichensis</name>
    <dbReference type="NCBI Taxonomy" id="82788"/>
    <lineage>
        <taxon>Bacteria</taxon>
        <taxon>Pseudomonadati</taxon>
        <taxon>Pseudomonadota</taxon>
        <taxon>Betaproteobacteria</taxon>
        <taxon>Rhodocyclales</taxon>
        <taxon>Zoogloeaceae</taxon>
        <taxon>Thauera</taxon>
    </lineage>
</organism>
<reference evidence="2" key="1">
    <citation type="journal article" date="2019" name="Int. J. Syst. Evol. Microbiol.">
        <title>The Global Catalogue of Microorganisms (GCM) 10K type strain sequencing project: providing services to taxonomists for standard genome sequencing and annotation.</title>
        <authorList>
            <consortium name="The Broad Institute Genomics Platform"/>
            <consortium name="The Broad Institute Genome Sequencing Center for Infectious Disease"/>
            <person name="Wu L."/>
            <person name="Ma J."/>
        </authorList>
    </citation>
    <scope>NUCLEOTIDE SEQUENCE [LARGE SCALE GENOMIC DNA]</scope>
    <source>
        <strain evidence="2">CCUG 48884</strain>
    </source>
</reference>
<dbReference type="Proteomes" id="UP001597158">
    <property type="component" value="Unassembled WGS sequence"/>
</dbReference>
<dbReference type="EMBL" id="JBHTMC010000001">
    <property type="protein sequence ID" value="MFD1262090.1"/>
    <property type="molecule type" value="Genomic_DNA"/>
</dbReference>
<accession>A0ABW3W9Z6</accession>
<gene>
    <name evidence="1" type="ORF">ACFQ4M_00750</name>
</gene>
<dbReference type="SUPFAM" id="SSF53850">
    <property type="entry name" value="Periplasmic binding protein-like II"/>
    <property type="match status" value="1"/>
</dbReference>
<protein>
    <recommendedName>
        <fullName evidence="3">Phosphate ABC transporter substrate-binding protein</fullName>
    </recommendedName>
</protein>
<sequence length="151" mass="16619">MWSSERTPTLALCTTWLLLALTVLWPAGAKAEEIVVVTAARGGLTTLDRGTTEQLYLGRRSNLFDGQGVMLIDLPAGPVRDAFYQRLTRKNPSQIRAYWSRLVFTGRAQPPREASSVDEASRLVLESQGSIAYLPRTAANDPGLLILFSLE</sequence>
<keyword evidence="2" id="KW-1185">Reference proteome</keyword>
<evidence type="ECO:0000313" key="2">
    <source>
        <dbReference type="Proteomes" id="UP001597158"/>
    </source>
</evidence>
<evidence type="ECO:0000313" key="1">
    <source>
        <dbReference type="EMBL" id="MFD1262090.1"/>
    </source>
</evidence>
<comment type="caution">
    <text evidence="1">The sequence shown here is derived from an EMBL/GenBank/DDBJ whole genome shotgun (WGS) entry which is preliminary data.</text>
</comment>
<evidence type="ECO:0008006" key="3">
    <source>
        <dbReference type="Google" id="ProtNLM"/>
    </source>
</evidence>
<name>A0ABW3W9Z6_9RHOO</name>
<proteinExistence type="predicted"/>
<dbReference type="RefSeq" id="WP_004248821.1">
    <property type="nucleotide sequence ID" value="NZ_JARQZE010000001.1"/>
</dbReference>